<dbReference type="Pfam" id="PF03992">
    <property type="entry name" value="ABM"/>
    <property type="match status" value="1"/>
</dbReference>
<gene>
    <name evidence="2" type="ORF">PU648_01575</name>
</gene>
<dbReference type="Proteomes" id="UP001257627">
    <property type="component" value="Unassembled WGS sequence"/>
</dbReference>
<keyword evidence="2" id="KW-0560">Oxidoreductase</keyword>
<dbReference type="EMBL" id="JARAKF010000001">
    <property type="protein sequence ID" value="MDU8991123.1"/>
    <property type="molecule type" value="Genomic_DNA"/>
</dbReference>
<dbReference type="RefSeq" id="WP_143610768.1">
    <property type="nucleotide sequence ID" value="NZ_CP107955.1"/>
</dbReference>
<dbReference type="InterPro" id="IPR007138">
    <property type="entry name" value="ABM_dom"/>
</dbReference>
<dbReference type="PROSITE" id="PS51725">
    <property type="entry name" value="ABM"/>
    <property type="match status" value="1"/>
</dbReference>
<protein>
    <submittedName>
        <fullName evidence="2">Antibiotic biosynthesis monooxygenase</fullName>
    </submittedName>
</protein>
<keyword evidence="3" id="KW-1185">Reference proteome</keyword>
<accession>A0ABU3UB27</accession>
<comment type="caution">
    <text evidence="2">The sequence shown here is derived from an EMBL/GenBank/DDBJ whole genome shotgun (WGS) entry which is preliminary data.</text>
</comment>
<proteinExistence type="predicted"/>
<dbReference type="Gene3D" id="3.30.70.100">
    <property type="match status" value="1"/>
</dbReference>
<dbReference type="SUPFAM" id="SSF54909">
    <property type="entry name" value="Dimeric alpha+beta barrel"/>
    <property type="match status" value="1"/>
</dbReference>
<organism evidence="2 3">
    <name type="scientific">Streptomyces mirabilis</name>
    <dbReference type="NCBI Taxonomy" id="68239"/>
    <lineage>
        <taxon>Bacteria</taxon>
        <taxon>Bacillati</taxon>
        <taxon>Actinomycetota</taxon>
        <taxon>Actinomycetes</taxon>
        <taxon>Kitasatosporales</taxon>
        <taxon>Streptomycetaceae</taxon>
        <taxon>Streptomyces</taxon>
    </lineage>
</organism>
<dbReference type="GO" id="GO:0004497">
    <property type="term" value="F:monooxygenase activity"/>
    <property type="evidence" value="ECO:0007669"/>
    <property type="project" value="UniProtKB-KW"/>
</dbReference>
<evidence type="ECO:0000259" key="1">
    <source>
        <dbReference type="PROSITE" id="PS51725"/>
    </source>
</evidence>
<sequence length="100" mass="11924">MSVYVTTELKTRPEHTEQAVNKLREALPERLDHDGCEAIHLRRDQDDPTHIVSFTQWASRRDYENYLKWRTETGFRDEMDELFTDPQSITYFDTITGTTR</sequence>
<evidence type="ECO:0000313" key="2">
    <source>
        <dbReference type="EMBL" id="MDU8991123.1"/>
    </source>
</evidence>
<evidence type="ECO:0000313" key="3">
    <source>
        <dbReference type="Proteomes" id="UP001257627"/>
    </source>
</evidence>
<keyword evidence="2" id="KW-0503">Monooxygenase</keyword>
<dbReference type="InterPro" id="IPR011008">
    <property type="entry name" value="Dimeric_a/b-barrel"/>
</dbReference>
<feature type="domain" description="ABM" evidence="1">
    <location>
        <begin position="3"/>
        <end position="92"/>
    </location>
</feature>
<reference evidence="2 3" key="1">
    <citation type="submission" date="2023-02" db="EMBL/GenBank/DDBJ databases">
        <authorList>
            <person name="Maleckis M."/>
        </authorList>
    </citation>
    <scope>NUCLEOTIDE SEQUENCE [LARGE SCALE GENOMIC DNA]</scope>
    <source>
        <strain evidence="2 3">P8-A2</strain>
    </source>
</reference>
<name>A0ABU3UB27_9ACTN</name>